<accession>H8I5N9</accession>
<dbReference type="Pfam" id="PF01636">
    <property type="entry name" value="APH"/>
    <property type="match status" value="1"/>
</dbReference>
<dbReference type="KEGG" id="mez:Mtc_0594"/>
<proteinExistence type="predicted"/>
<evidence type="ECO:0000313" key="3">
    <source>
        <dbReference type="Proteomes" id="UP000005233"/>
    </source>
</evidence>
<feature type="domain" description="Aminoglycoside phosphotransferase" evidence="1">
    <location>
        <begin position="71"/>
        <end position="244"/>
    </location>
</feature>
<dbReference type="STRING" id="1041930.Mtc_0594"/>
<dbReference type="Gene3D" id="3.90.1200.10">
    <property type="match status" value="1"/>
</dbReference>
<dbReference type="SUPFAM" id="SSF56112">
    <property type="entry name" value="Protein kinase-like (PK-like)"/>
    <property type="match status" value="1"/>
</dbReference>
<reference evidence="2 3" key="1">
    <citation type="journal article" date="2012" name="J. Bacteriol.">
        <title>Complete genome sequence of a thermophilic methanogen, Methanocella conradii HZ254, isolated from Chinese rice field soil.</title>
        <authorList>
            <person name="Lu Z."/>
            <person name="Lu Y."/>
        </authorList>
    </citation>
    <scope>NUCLEOTIDE SEQUENCE [LARGE SCALE GENOMIC DNA]</scope>
    <source>
        <strain evidence="3">DSM 24694 / JCM 17849 / CGMCC 1.5162 / HZ254</strain>
    </source>
</reference>
<dbReference type="EMBL" id="CP003243">
    <property type="protein sequence ID" value="AFC99358.1"/>
    <property type="molecule type" value="Genomic_DNA"/>
</dbReference>
<dbReference type="AlphaFoldDB" id="H8I5N9"/>
<gene>
    <name evidence="2" type="ordered locus">Mtc_0594</name>
</gene>
<sequence>MKAAALRWVSELARQNPEAFSDASNGSNGMEEPSASSHESCVFGVDGTRVHVKFFRRTLGRTGVTYDPCREMKAEYAMLKEYEKNGFSSGPYRIVRALGVNEALDCALATVYVGGATLLSLIQDTLKGSGKEDRLMAALDLTAGLLRKIHTVMPQDSRVDASEMFYSYLKPMLYLEEQGALDGFHRRIAKGLTRWHSFKPLFEQRGVTVHGDANPSNFKIQGGVVYGFDVERSRPGRSPLLDVGTVVAELSHQCAYLAKDEDRARPYIARFLTAYAPDAGEREKLLRMLPFYVSRGFLKIAMLGYWKPDYRRYLVERGTRCIEVVP</sequence>
<keyword evidence="3" id="KW-1185">Reference proteome</keyword>
<protein>
    <submittedName>
        <fullName evidence="2">Phosphotransferase enzyme family</fullName>
    </submittedName>
</protein>
<dbReference type="eggNOG" id="arCOG03591">
    <property type="taxonomic scope" value="Archaea"/>
</dbReference>
<dbReference type="Proteomes" id="UP000005233">
    <property type="component" value="Chromosome"/>
</dbReference>
<dbReference type="InterPro" id="IPR011009">
    <property type="entry name" value="Kinase-like_dom_sf"/>
</dbReference>
<dbReference type="InterPro" id="IPR002575">
    <property type="entry name" value="Aminoglycoside_PTrfase"/>
</dbReference>
<evidence type="ECO:0000259" key="1">
    <source>
        <dbReference type="Pfam" id="PF01636"/>
    </source>
</evidence>
<dbReference type="RefSeq" id="WP_014405197.1">
    <property type="nucleotide sequence ID" value="NC_017034.1"/>
</dbReference>
<organism evidence="2 3">
    <name type="scientific">Methanocella conradii (strain DSM 24694 / JCM 17849 / CGMCC 1.5162 / HZ254)</name>
    <dbReference type="NCBI Taxonomy" id="1041930"/>
    <lineage>
        <taxon>Archaea</taxon>
        <taxon>Methanobacteriati</taxon>
        <taxon>Methanobacteriota</taxon>
        <taxon>Stenosarchaea group</taxon>
        <taxon>Methanomicrobia</taxon>
        <taxon>Methanocellales</taxon>
        <taxon>Methanocellaceae</taxon>
        <taxon>Methanocella</taxon>
    </lineage>
</organism>
<evidence type="ECO:0000313" key="2">
    <source>
        <dbReference type="EMBL" id="AFC99358.1"/>
    </source>
</evidence>
<dbReference type="HOGENOM" id="CLU_071272_0_0_2"/>
<dbReference type="OrthoDB" id="106212at2157"/>
<dbReference type="GeneID" id="11970484"/>
<name>H8I5N9_METCZ</name>